<organism evidence="1 2">
    <name type="scientific">Cercopithifilaria johnstoni</name>
    <dbReference type="NCBI Taxonomy" id="2874296"/>
    <lineage>
        <taxon>Eukaryota</taxon>
        <taxon>Metazoa</taxon>
        <taxon>Ecdysozoa</taxon>
        <taxon>Nematoda</taxon>
        <taxon>Chromadorea</taxon>
        <taxon>Rhabditida</taxon>
        <taxon>Spirurina</taxon>
        <taxon>Spiruromorpha</taxon>
        <taxon>Filarioidea</taxon>
        <taxon>Onchocercidae</taxon>
        <taxon>Cercopithifilaria</taxon>
    </lineage>
</organism>
<proteinExistence type="predicted"/>
<accession>A0A8J2MTX2</accession>
<gene>
    <name evidence="1" type="ORF">CJOHNSTONI_LOCUS9023</name>
</gene>
<dbReference type="AlphaFoldDB" id="A0A8J2MTX2"/>
<protein>
    <submittedName>
        <fullName evidence="1">Uncharacterized protein</fullName>
    </submittedName>
</protein>
<dbReference type="EMBL" id="CAKAEH010001787">
    <property type="protein sequence ID" value="CAG9539423.1"/>
    <property type="molecule type" value="Genomic_DNA"/>
</dbReference>
<name>A0A8J2MTX2_9BILA</name>
<comment type="caution">
    <text evidence="1">The sequence shown here is derived from an EMBL/GenBank/DDBJ whole genome shotgun (WGS) entry which is preliminary data.</text>
</comment>
<dbReference type="InterPro" id="IPR000048">
    <property type="entry name" value="IQ_motif_EF-hand-BS"/>
</dbReference>
<dbReference type="PROSITE" id="PS50096">
    <property type="entry name" value="IQ"/>
    <property type="match status" value="2"/>
</dbReference>
<dbReference type="Pfam" id="PF00612">
    <property type="entry name" value="IQ"/>
    <property type="match status" value="1"/>
</dbReference>
<keyword evidence="2" id="KW-1185">Reference proteome</keyword>
<dbReference type="OrthoDB" id="2148418at2759"/>
<reference evidence="1" key="1">
    <citation type="submission" date="2021-09" db="EMBL/GenBank/DDBJ databases">
        <authorList>
            <consortium name="Pathogen Informatics"/>
        </authorList>
    </citation>
    <scope>NUCLEOTIDE SEQUENCE</scope>
</reference>
<evidence type="ECO:0000313" key="2">
    <source>
        <dbReference type="Proteomes" id="UP000746747"/>
    </source>
</evidence>
<sequence length="102" mass="11728">MLLTPDDIALGLSLGTFSIIINLSHQAPTSIFGNFTVIDIIVRQRQAATTKQRAYRLYLAQKKLKKLRLAADKKMEAACIIQSRDRGYLTRIHYQNMRQNFM</sequence>
<evidence type="ECO:0000313" key="1">
    <source>
        <dbReference type="EMBL" id="CAG9539423.1"/>
    </source>
</evidence>
<dbReference type="Gene3D" id="1.20.5.190">
    <property type="match status" value="1"/>
</dbReference>
<dbReference type="Proteomes" id="UP000746747">
    <property type="component" value="Unassembled WGS sequence"/>
</dbReference>